<dbReference type="NCBIfam" id="TIGR03723">
    <property type="entry name" value="T6A_TsaD_YgjD"/>
    <property type="match status" value="1"/>
</dbReference>
<dbReference type="FunFam" id="3.30.420.40:FF:000012">
    <property type="entry name" value="tRNA N6-adenosine threonylcarbamoyltransferase"/>
    <property type="match status" value="1"/>
</dbReference>
<comment type="catalytic activity">
    <reaction evidence="6 7">
        <text>L-threonylcarbamoyladenylate + adenosine(37) in tRNA = N(6)-L-threonylcarbamoyladenosine(37) in tRNA + AMP + H(+)</text>
        <dbReference type="Rhea" id="RHEA:37059"/>
        <dbReference type="Rhea" id="RHEA-COMP:10162"/>
        <dbReference type="Rhea" id="RHEA-COMP:10163"/>
        <dbReference type="ChEBI" id="CHEBI:15378"/>
        <dbReference type="ChEBI" id="CHEBI:73682"/>
        <dbReference type="ChEBI" id="CHEBI:74411"/>
        <dbReference type="ChEBI" id="CHEBI:74418"/>
        <dbReference type="ChEBI" id="CHEBI:456215"/>
        <dbReference type="EC" id="2.3.1.234"/>
    </reaction>
</comment>
<dbReference type="Pfam" id="PF00814">
    <property type="entry name" value="TsaD"/>
    <property type="match status" value="1"/>
</dbReference>
<dbReference type="GO" id="GO:0002949">
    <property type="term" value="P:tRNA threonylcarbamoyladenosine modification"/>
    <property type="evidence" value="ECO:0007669"/>
    <property type="project" value="UniProtKB-UniRule"/>
</dbReference>
<dbReference type="InterPro" id="IPR000905">
    <property type="entry name" value="Gcp-like_dom"/>
</dbReference>
<dbReference type="InterPro" id="IPR017861">
    <property type="entry name" value="KAE1/TsaD"/>
</dbReference>
<feature type="domain" description="Gcp-like" evidence="8">
    <location>
        <begin position="38"/>
        <end position="327"/>
    </location>
</feature>
<evidence type="ECO:0000259" key="8">
    <source>
        <dbReference type="Pfam" id="PF00814"/>
    </source>
</evidence>
<evidence type="ECO:0000313" key="10">
    <source>
        <dbReference type="Proteomes" id="UP000609531"/>
    </source>
</evidence>
<keyword evidence="1 7" id="KW-0808">Transferase</keyword>
<dbReference type="NCBIfam" id="TIGR00329">
    <property type="entry name" value="gcp_kae1"/>
    <property type="match status" value="1"/>
</dbReference>
<evidence type="ECO:0000256" key="1">
    <source>
        <dbReference type="ARBA" id="ARBA00022679"/>
    </source>
</evidence>
<organism evidence="9 10">
    <name type="scientific">Acuticoccus mangrovi</name>
    <dbReference type="NCBI Taxonomy" id="2796142"/>
    <lineage>
        <taxon>Bacteria</taxon>
        <taxon>Pseudomonadati</taxon>
        <taxon>Pseudomonadota</taxon>
        <taxon>Alphaproteobacteria</taxon>
        <taxon>Hyphomicrobiales</taxon>
        <taxon>Amorphaceae</taxon>
        <taxon>Acuticoccus</taxon>
    </lineage>
</organism>
<evidence type="ECO:0000256" key="3">
    <source>
        <dbReference type="ARBA" id="ARBA00022723"/>
    </source>
</evidence>
<dbReference type="PRINTS" id="PR00789">
    <property type="entry name" value="OSIALOPTASE"/>
</dbReference>
<feature type="binding site" evidence="7">
    <location>
        <position position="125"/>
    </location>
    <ligand>
        <name>Fe cation</name>
        <dbReference type="ChEBI" id="CHEBI:24875"/>
    </ligand>
</feature>
<dbReference type="EC" id="2.3.1.234" evidence="7"/>
<keyword evidence="10" id="KW-1185">Reference proteome</keyword>
<dbReference type="RefSeq" id="WP_198882756.1">
    <property type="nucleotide sequence ID" value="NZ_JAEKJA010000011.1"/>
</dbReference>
<comment type="function">
    <text evidence="7">Required for the formation of a threonylcarbamoyl group on adenosine at position 37 (t(6)A37) in tRNAs that read codons beginning with adenine. Is involved in the transfer of the threonylcarbamoyl moiety of threonylcarbamoyl-AMP (TC-AMP) to the N6 group of A37, together with TsaE and TsaB. TsaD likely plays a direct catalytic role in this reaction.</text>
</comment>
<feature type="binding site" evidence="7">
    <location>
        <position position="180"/>
    </location>
    <ligand>
        <name>substrate</name>
    </ligand>
</feature>
<keyword evidence="7" id="KW-0963">Cytoplasm</keyword>
<dbReference type="HAMAP" id="MF_01445">
    <property type="entry name" value="TsaD"/>
    <property type="match status" value="1"/>
</dbReference>
<evidence type="ECO:0000256" key="2">
    <source>
        <dbReference type="ARBA" id="ARBA00022694"/>
    </source>
</evidence>
<evidence type="ECO:0000256" key="4">
    <source>
        <dbReference type="ARBA" id="ARBA00023004"/>
    </source>
</evidence>
<dbReference type="AlphaFoldDB" id="A0A934IRD1"/>
<comment type="cofactor">
    <cofactor evidence="7">
        <name>Fe(2+)</name>
        <dbReference type="ChEBI" id="CHEBI:29033"/>
    </cofactor>
    <text evidence="7">Binds 1 Fe(2+) ion per subunit.</text>
</comment>
<dbReference type="GO" id="GO:0005737">
    <property type="term" value="C:cytoplasm"/>
    <property type="evidence" value="ECO:0007669"/>
    <property type="project" value="UniProtKB-SubCell"/>
</dbReference>
<comment type="subcellular location">
    <subcellularLocation>
        <location evidence="7">Cytoplasm</location>
    </subcellularLocation>
</comment>
<protein>
    <recommendedName>
        <fullName evidence="7">tRNA N6-adenosine threonylcarbamoyltransferase</fullName>
        <ecNumber evidence="7">2.3.1.234</ecNumber>
    </recommendedName>
    <alternativeName>
        <fullName evidence="7">N6-L-threonylcarbamoyladenine synthase</fullName>
        <shortName evidence="7">t(6)A synthase</shortName>
    </alternativeName>
    <alternativeName>
        <fullName evidence="7">t(6)A37 threonylcarbamoyladenosine biosynthesis protein TsaD</fullName>
    </alternativeName>
    <alternativeName>
        <fullName evidence="7">tRNA threonylcarbamoyladenosine biosynthesis protein TsaD</fullName>
    </alternativeName>
</protein>
<dbReference type="PANTHER" id="PTHR11735:SF6">
    <property type="entry name" value="TRNA N6-ADENOSINE THREONYLCARBAMOYLTRANSFERASE, MITOCHONDRIAL"/>
    <property type="match status" value="1"/>
</dbReference>
<feature type="binding site" evidence="7">
    <location>
        <position position="193"/>
    </location>
    <ligand>
        <name>substrate</name>
    </ligand>
</feature>
<keyword evidence="5 7" id="KW-0012">Acyltransferase</keyword>
<feature type="binding site" evidence="7">
    <location>
        <begin position="147"/>
        <end position="151"/>
    </location>
    <ligand>
        <name>substrate</name>
    </ligand>
</feature>
<evidence type="ECO:0000313" key="9">
    <source>
        <dbReference type="EMBL" id="MBJ3776857.1"/>
    </source>
</evidence>
<evidence type="ECO:0000256" key="7">
    <source>
        <dbReference type="HAMAP-Rule" id="MF_01445"/>
    </source>
</evidence>
<feature type="binding site" evidence="7">
    <location>
        <position position="320"/>
    </location>
    <ligand>
        <name>Fe cation</name>
        <dbReference type="ChEBI" id="CHEBI:24875"/>
    </ligand>
</feature>
<dbReference type="InterPro" id="IPR043129">
    <property type="entry name" value="ATPase_NBD"/>
</dbReference>
<feature type="binding site" evidence="7">
    <location>
        <position position="197"/>
    </location>
    <ligand>
        <name>substrate</name>
    </ligand>
</feature>
<dbReference type="Proteomes" id="UP000609531">
    <property type="component" value="Unassembled WGS sequence"/>
</dbReference>
<dbReference type="InterPro" id="IPR022450">
    <property type="entry name" value="TsaD"/>
</dbReference>
<dbReference type="GO" id="GO:0005506">
    <property type="term" value="F:iron ion binding"/>
    <property type="evidence" value="ECO:0007669"/>
    <property type="project" value="UniProtKB-UniRule"/>
</dbReference>
<gene>
    <name evidence="7 9" type="primary">tsaD</name>
    <name evidence="9" type="ORF">JCR33_14215</name>
</gene>
<dbReference type="Gene3D" id="3.30.420.40">
    <property type="match status" value="2"/>
</dbReference>
<feature type="binding site" evidence="7">
    <location>
        <position position="129"/>
    </location>
    <ligand>
        <name>Fe cation</name>
        <dbReference type="ChEBI" id="CHEBI:24875"/>
    </ligand>
</feature>
<sequence length="368" mass="37015">MDHKGAAGQAEPLVLGIETSCDECAVAVVAGRPGAARILADVVWSQIDLHEAYGGVVPEIAARAHGETIDKVAAEALDQAGVDLGALDAVAATAGPGLLGGLLVGATFGKAVARAAGLPFVAVNHLEAHVLTPRLTDGVAFPYCVALLSGGHAQFVAVIGPGDYRRLGGTIDDAAGEAFDKTAKLLGLAYPGGPAVERAARSGDPKRFDFPTPLARREGCDLSFAGLKTAVRLAAERAAPLTETDVADICASFQDAVARLLTLKAARALEAFAAEAGTAPTALVVAGGVAANGVLRAALAGVAERAGTAFVAPPLRLCTDNGAMIAYAAIERRAAGSADGIETRVRSRWPLDGAAAPLIGAGKRGAKA</sequence>
<proteinExistence type="inferred from homology"/>
<dbReference type="SUPFAM" id="SSF53067">
    <property type="entry name" value="Actin-like ATPase domain"/>
    <property type="match status" value="2"/>
</dbReference>
<reference evidence="9" key="1">
    <citation type="submission" date="2020-12" db="EMBL/GenBank/DDBJ databases">
        <title>Bacterial taxonomy.</title>
        <authorList>
            <person name="Pan X."/>
        </authorList>
    </citation>
    <scope>NUCLEOTIDE SEQUENCE</scope>
    <source>
        <strain evidence="9">B2012</strain>
    </source>
</reference>
<dbReference type="GO" id="GO:0061711">
    <property type="term" value="F:tRNA N(6)-L-threonylcarbamoyladenine synthase activity"/>
    <property type="evidence" value="ECO:0007669"/>
    <property type="project" value="UniProtKB-EC"/>
</dbReference>
<dbReference type="EMBL" id="JAEKJA010000011">
    <property type="protein sequence ID" value="MBJ3776857.1"/>
    <property type="molecule type" value="Genomic_DNA"/>
</dbReference>
<keyword evidence="3 7" id="KW-0479">Metal-binding</keyword>
<comment type="similarity">
    <text evidence="7">Belongs to the KAE1 / TsaD family.</text>
</comment>
<accession>A0A934IRD1</accession>
<keyword evidence="2 7" id="KW-0819">tRNA processing</keyword>
<evidence type="ECO:0000256" key="5">
    <source>
        <dbReference type="ARBA" id="ARBA00023315"/>
    </source>
</evidence>
<name>A0A934IRD1_9HYPH</name>
<keyword evidence="4 7" id="KW-0408">Iron</keyword>
<comment type="caution">
    <text evidence="9">The sequence shown here is derived from an EMBL/GenBank/DDBJ whole genome shotgun (WGS) entry which is preliminary data.</text>
</comment>
<feature type="binding site" evidence="7">
    <location>
        <position position="292"/>
    </location>
    <ligand>
        <name>substrate</name>
    </ligand>
</feature>
<evidence type="ECO:0000256" key="6">
    <source>
        <dbReference type="ARBA" id="ARBA00048117"/>
    </source>
</evidence>
<dbReference type="PANTHER" id="PTHR11735">
    <property type="entry name" value="TRNA N6-ADENOSINE THREONYLCARBAMOYLTRANSFERASE"/>
    <property type="match status" value="1"/>
</dbReference>